<dbReference type="AlphaFoldDB" id="A0A3P7M2D2"/>
<accession>A0A3P7M2D2</accession>
<organism evidence="2 3">
    <name type="scientific">Dibothriocephalus latus</name>
    <name type="common">Fish tapeworm</name>
    <name type="synonym">Diphyllobothrium latum</name>
    <dbReference type="NCBI Taxonomy" id="60516"/>
    <lineage>
        <taxon>Eukaryota</taxon>
        <taxon>Metazoa</taxon>
        <taxon>Spiralia</taxon>
        <taxon>Lophotrochozoa</taxon>
        <taxon>Platyhelminthes</taxon>
        <taxon>Cestoda</taxon>
        <taxon>Eucestoda</taxon>
        <taxon>Diphyllobothriidea</taxon>
        <taxon>Diphyllobothriidae</taxon>
        <taxon>Dibothriocephalus</taxon>
    </lineage>
</organism>
<gene>
    <name evidence="2" type="ORF">DILT_LOCUS8312</name>
</gene>
<evidence type="ECO:0000313" key="3">
    <source>
        <dbReference type="Proteomes" id="UP000281553"/>
    </source>
</evidence>
<protein>
    <submittedName>
        <fullName evidence="2">Uncharacterized protein</fullName>
    </submittedName>
</protein>
<dbReference type="Proteomes" id="UP000281553">
    <property type="component" value="Unassembled WGS sequence"/>
</dbReference>
<dbReference type="OrthoDB" id="6263445at2759"/>
<reference evidence="2 3" key="1">
    <citation type="submission" date="2018-11" db="EMBL/GenBank/DDBJ databases">
        <authorList>
            <consortium name="Pathogen Informatics"/>
        </authorList>
    </citation>
    <scope>NUCLEOTIDE SEQUENCE [LARGE SCALE GENOMIC DNA]</scope>
</reference>
<dbReference type="EMBL" id="UYRU01054013">
    <property type="protein sequence ID" value="VDN12481.1"/>
    <property type="molecule type" value="Genomic_DNA"/>
</dbReference>
<feature type="region of interest" description="Disordered" evidence="1">
    <location>
        <begin position="193"/>
        <end position="220"/>
    </location>
</feature>
<evidence type="ECO:0000256" key="1">
    <source>
        <dbReference type="SAM" id="MobiDB-lite"/>
    </source>
</evidence>
<keyword evidence="3" id="KW-1185">Reference proteome</keyword>
<sequence length="274" mass="30452">MHHDEVVAYPNLLTLPIGKFANRVIRGAMQADRLLDCSSSLPTCLLSDPSHALMDSSHNSDFSPLAEATDSSSTVTNNSHVPSSSAPPSRTYLILPITAYNRLATSKPARIRRTRMKGTDRLVMKLKQLIQGEPSTDEKATSSNDSNDEQRSGETAAWVADVSEGVARPRYKYFWSRDFRSDPNLFLLGKRAEEADARPDEGTNPSSVTNGSTDEDDQRPINTERWHRPMRSCLPPQRLEVVDRDLEKALQRVSSGHAVHLQSVSPKYNLSSHV</sequence>
<name>A0A3P7M2D2_DIBLA</name>
<feature type="region of interest" description="Disordered" evidence="1">
    <location>
        <begin position="57"/>
        <end position="87"/>
    </location>
</feature>
<feature type="compositionally biased region" description="Polar residues" evidence="1">
    <location>
        <begin position="203"/>
        <end position="212"/>
    </location>
</feature>
<feature type="region of interest" description="Disordered" evidence="1">
    <location>
        <begin position="128"/>
        <end position="156"/>
    </location>
</feature>
<evidence type="ECO:0000313" key="2">
    <source>
        <dbReference type="EMBL" id="VDN12481.1"/>
    </source>
</evidence>
<feature type="compositionally biased region" description="Polar residues" evidence="1">
    <location>
        <begin position="69"/>
        <end position="87"/>
    </location>
</feature>
<proteinExistence type="predicted"/>